<dbReference type="PIRSF" id="PIRSF004976">
    <property type="entry name" value="ATPase_YdaO"/>
    <property type="match status" value="1"/>
</dbReference>
<comment type="cofactor">
    <cofactor evidence="1">
        <name>Mg(2+)</name>
        <dbReference type="ChEBI" id="CHEBI:18420"/>
    </cofactor>
</comment>
<dbReference type="Gene3D" id="3.40.50.620">
    <property type="entry name" value="HUPs"/>
    <property type="match status" value="1"/>
</dbReference>
<dbReference type="OrthoDB" id="33422at2157"/>
<evidence type="ECO:0000256" key="10">
    <source>
        <dbReference type="ARBA" id="ARBA00023004"/>
    </source>
</evidence>
<proteinExistence type="predicted"/>
<dbReference type="GO" id="GO:0005524">
    <property type="term" value="F:ATP binding"/>
    <property type="evidence" value="ECO:0007669"/>
    <property type="project" value="UniProtKB-KW"/>
</dbReference>
<dbReference type="FunFam" id="3.40.50.620:FF:000174">
    <property type="entry name" value="ATPase, PP-loop superfamily"/>
    <property type="match status" value="1"/>
</dbReference>
<keyword evidence="10" id="KW-0408">Iron</keyword>
<dbReference type="GO" id="GO:0016740">
    <property type="term" value="F:transferase activity"/>
    <property type="evidence" value="ECO:0007669"/>
    <property type="project" value="UniProtKB-KW"/>
</dbReference>
<dbReference type="GO" id="GO:0046872">
    <property type="term" value="F:metal ion binding"/>
    <property type="evidence" value="ECO:0007669"/>
    <property type="project" value="UniProtKB-KW"/>
</dbReference>
<dbReference type="STRING" id="523846.Mfer_0368"/>
<keyword evidence="6" id="KW-0547">Nucleotide-binding</keyword>
<dbReference type="AlphaFoldDB" id="E3GXY8"/>
<evidence type="ECO:0000313" key="16">
    <source>
        <dbReference type="Proteomes" id="UP000002315"/>
    </source>
</evidence>
<reference evidence="15 16" key="1">
    <citation type="journal article" date="2010" name="Stand. Genomic Sci.">
        <title>Complete genome sequence of Methanothermus fervidus type strain (V24S).</title>
        <authorList>
            <person name="Anderson I."/>
            <person name="Djao O.D."/>
            <person name="Misra M."/>
            <person name="Chertkov O."/>
            <person name="Nolan M."/>
            <person name="Lucas S."/>
            <person name="Lapidus A."/>
            <person name="Del Rio T.G."/>
            <person name="Tice H."/>
            <person name="Cheng J.F."/>
            <person name="Tapia R."/>
            <person name="Han C."/>
            <person name="Goodwin L."/>
            <person name="Pitluck S."/>
            <person name="Liolios K."/>
            <person name="Ivanova N."/>
            <person name="Mavromatis K."/>
            <person name="Mikhailova N."/>
            <person name="Pati A."/>
            <person name="Brambilla E."/>
            <person name="Chen A."/>
            <person name="Palaniappan K."/>
            <person name="Land M."/>
            <person name="Hauser L."/>
            <person name="Chang Y.J."/>
            <person name="Jeffries C.D."/>
            <person name="Sikorski J."/>
            <person name="Spring S."/>
            <person name="Rohde M."/>
            <person name="Eichinger K."/>
            <person name="Huber H."/>
            <person name="Wirth R."/>
            <person name="Goker M."/>
            <person name="Detter J.C."/>
            <person name="Woyke T."/>
            <person name="Bristow J."/>
            <person name="Eisen J.A."/>
            <person name="Markowitz V."/>
            <person name="Hugenholtz P."/>
            <person name="Klenk H.P."/>
            <person name="Kyrpides N.C."/>
        </authorList>
    </citation>
    <scope>NUCLEOTIDE SEQUENCE [LARGE SCALE GENOMIC DNA]</scope>
    <source>
        <strain evidence="16">ATCC 43054 / DSM 2088 / JCM 10308 / V24 S</strain>
    </source>
</reference>
<keyword evidence="5 12" id="KW-0479">Metal-binding</keyword>
<protein>
    <submittedName>
        <fullName evidence="15">PP-loop domain protein</fullName>
    </submittedName>
</protein>
<feature type="binding site" evidence="12">
    <location>
        <position position="3"/>
    </location>
    <ligand>
        <name>Zn(2+)</name>
        <dbReference type="ChEBI" id="CHEBI:29105"/>
        <label>1</label>
    </ligand>
</feature>
<dbReference type="PANTHER" id="PTHR11807:SF12">
    <property type="entry name" value="CYTOPLASMIC TRNA 2-THIOLATION PROTEIN 1"/>
    <property type="match status" value="1"/>
</dbReference>
<keyword evidence="8" id="KW-0067">ATP-binding</keyword>
<feature type="binding site" evidence="12">
    <location>
        <position position="23"/>
    </location>
    <ligand>
        <name>Zn(2+)</name>
        <dbReference type="ChEBI" id="CHEBI:29105"/>
        <label>1</label>
    </ligand>
</feature>
<dbReference type="InterPro" id="IPR035107">
    <property type="entry name" value="tRNA_thiolation_TtcA_Ctu1"/>
</dbReference>
<feature type="binding site" evidence="12">
    <location>
        <position position="26"/>
    </location>
    <ligand>
        <name>Zn(2+)</name>
        <dbReference type="ChEBI" id="CHEBI:29105"/>
        <label>1</label>
    </ligand>
</feature>
<dbReference type="PANTHER" id="PTHR11807">
    <property type="entry name" value="ATPASES OF THE PP SUPERFAMILY-RELATED"/>
    <property type="match status" value="1"/>
</dbReference>
<evidence type="ECO:0000256" key="12">
    <source>
        <dbReference type="PIRSR" id="PIRSR004976-50"/>
    </source>
</evidence>
<feature type="binding site" evidence="12">
    <location>
        <position position="292"/>
    </location>
    <ligand>
        <name>Zn(2+)</name>
        <dbReference type="ChEBI" id="CHEBI:29105"/>
        <label>2</label>
    </ligand>
</feature>
<organism evidence="15 16">
    <name type="scientific">Methanothermus fervidus (strain ATCC 43054 / DSM 2088 / JCM 10308 / V24 S)</name>
    <dbReference type="NCBI Taxonomy" id="523846"/>
    <lineage>
        <taxon>Archaea</taxon>
        <taxon>Methanobacteriati</taxon>
        <taxon>Methanobacteriota</taxon>
        <taxon>Methanomada group</taxon>
        <taxon>Methanobacteria</taxon>
        <taxon>Methanobacteriales</taxon>
        <taxon>Methanothermaceae</taxon>
        <taxon>Methanothermus</taxon>
    </lineage>
</organism>
<evidence type="ECO:0000256" key="7">
    <source>
        <dbReference type="ARBA" id="ARBA00022833"/>
    </source>
</evidence>
<accession>E3GXY8</accession>
<feature type="binding site" evidence="12">
    <location>
        <position position="6"/>
    </location>
    <ligand>
        <name>Zn(2+)</name>
        <dbReference type="ChEBI" id="CHEBI:29105"/>
        <label>1</label>
    </ligand>
</feature>
<evidence type="ECO:0000256" key="8">
    <source>
        <dbReference type="ARBA" id="ARBA00022840"/>
    </source>
</evidence>
<evidence type="ECO:0000256" key="5">
    <source>
        <dbReference type="ARBA" id="ARBA00022723"/>
    </source>
</evidence>
<evidence type="ECO:0000259" key="13">
    <source>
        <dbReference type="Pfam" id="PF01171"/>
    </source>
</evidence>
<feature type="binding site" evidence="12">
    <location>
        <position position="283"/>
    </location>
    <ligand>
        <name>Zn(2+)</name>
        <dbReference type="ChEBI" id="CHEBI:29105"/>
        <label>2</label>
    </ligand>
</feature>
<evidence type="ECO:0000259" key="14">
    <source>
        <dbReference type="Pfam" id="PF22082"/>
    </source>
</evidence>
<dbReference type="KEGG" id="mfv:Mfer_0368"/>
<sequence>MRCMKCGSKDVVFKRRYSSQRLCKDCFIEFIQKKVLRNIRLNKLIEKGDRVLAGVSGGKDSVAMLDILNILHERGIIELEVLTVDEGIKNYREKTLEIAKYHTKRLGIPHHIVKFKDCFGITLDEIVSSNVERGPCTYCGVFRRWIFNKIGKKLEADKIAIAHNLDDETEAILMNYLEGNIKNLIRLGPISESKDFLTKIKPLREIPENEIILYTKFKGLKTYLKPCPYVRYAFRREIYRFIKRISAKHPTIRYSILRGFEKIKPILKEKFQEKYTFDTCKICGEPASGKICQACKLCKELGISMS</sequence>
<evidence type="ECO:0000256" key="9">
    <source>
        <dbReference type="ARBA" id="ARBA00022842"/>
    </source>
</evidence>
<evidence type="ECO:0000313" key="15">
    <source>
        <dbReference type="EMBL" id="ADP77170.1"/>
    </source>
</evidence>
<dbReference type="InterPro" id="IPR000541">
    <property type="entry name" value="Ncs6/Tuc1/Ctu1"/>
</dbReference>
<dbReference type="EMBL" id="CP002278">
    <property type="protein sequence ID" value="ADP77170.1"/>
    <property type="molecule type" value="Genomic_DNA"/>
</dbReference>
<feature type="domain" description="2-thiouridine synthetase TtuA-like N-terminal LIM" evidence="14">
    <location>
        <begin position="2"/>
        <end position="28"/>
    </location>
</feature>
<keyword evidence="7 12" id="KW-0862">Zinc</keyword>
<dbReference type="InterPro" id="IPR054306">
    <property type="entry name" value="TtuA-like_LIM_N"/>
</dbReference>
<keyword evidence="3" id="KW-0004">4Fe-4S</keyword>
<keyword evidence="11" id="KW-0411">Iron-sulfur</keyword>
<dbReference type="GO" id="GO:0002143">
    <property type="term" value="P:tRNA wobble position uridine thiolation"/>
    <property type="evidence" value="ECO:0007669"/>
    <property type="project" value="TreeGrafter"/>
</dbReference>
<dbReference type="GO" id="GO:0002144">
    <property type="term" value="C:cytosolic tRNA wobble base thiouridylase complex"/>
    <property type="evidence" value="ECO:0007669"/>
    <property type="project" value="TreeGrafter"/>
</dbReference>
<keyword evidence="4" id="KW-0808">Transferase</keyword>
<evidence type="ECO:0000256" key="4">
    <source>
        <dbReference type="ARBA" id="ARBA00022679"/>
    </source>
</evidence>
<comment type="cofactor">
    <cofactor evidence="2">
        <name>[4Fe-4S] cluster</name>
        <dbReference type="ChEBI" id="CHEBI:49883"/>
    </cofactor>
</comment>
<feature type="domain" description="tRNA(Ile)-lysidine/2-thiocytidine synthase N-terminal" evidence="13">
    <location>
        <begin position="51"/>
        <end position="221"/>
    </location>
</feature>
<evidence type="ECO:0000256" key="11">
    <source>
        <dbReference type="ARBA" id="ARBA00023014"/>
    </source>
</evidence>
<feature type="binding site" evidence="12">
    <location>
        <position position="280"/>
    </location>
    <ligand>
        <name>Zn(2+)</name>
        <dbReference type="ChEBI" id="CHEBI:29105"/>
        <label>2</label>
    </ligand>
</feature>
<dbReference type="Proteomes" id="UP000002315">
    <property type="component" value="Chromosome"/>
</dbReference>
<dbReference type="Pfam" id="PF22082">
    <property type="entry name" value="TtuA_LIM_N"/>
    <property type="match status" value="1"/>
</dbReference>
<evidence type="ECO:0000256" key="3">
    <source>
        <dbReference type="ARBA" id="ARBA00022485"/>
    </source>
</evidence>
<feature type="binding site" evidence="12">
    <location>
        <position position="295"/>
    </location>
    <ligand>
        <name>Zn(2+)</name>
        <dbReference type="ChEBI" id="CHEBI:29105"/>
        <label>2</label>
    </ligand>
</feature>
<dbReference type="HOGENOM" id="CLU_026481_1_1_2"/>
<dbReference type="SUPFAM" id="SSF52402">
    <property type="entry name" value="Adenine nucleotide alpha hydrolases-like"/>
    <property type="match status" value="1"/>
</dbReference>
<evidence type="ECO:0000256" key="1">
    <source>
        <dbReference type="ARBA" id="ARBA00001946"/>
    </source>
</evidence>
<keyword evidence="16" id="KW-1185">Reference proteome</keyword>
<name>E3GXY8_METFV</name>
<keyword evidence="9" id="KW-0460">Magnesium</keyword>
<dbReference type="GO" id="GO:0051539">
    <property type="term" value="F:4 iron, 4 sulfur cluster binding"/>
    <property type="evidence" value="ECO:0007669"/>
    <property type="project" value="UniProtKB-KW"/>
</dbReference>
<evidence type="ECO:0000256" key="6">
    <source>
        <dbReference type="ARBA" id="ARBA00022741"/>
    </source>
</evidence>
<dbReference type="Pfam" id="PF01171">
    <property type="entry name" value="ATP_bind_3"/>
    <property type="match status" value="1"/>
</dbReference>
<dbReference type="GO" id="GO:0000049">
    <property type="term" value="F:tRNA binding"/>
    <property type="evidence" value="ECO:0007669"/>
    <property type="project" value="InterPro"/>
</dbReference>
<gene>
    <name evidence="15" type="ordered locus">Mfer_0368</name>
</gene>
<dbReference type="NCBIfam" id="TIGR00269">
    <property type="entry name" value="TIGR00269 family protein"/>
    <property type="match status" value="1"/>
</dbReference>
<dbReference type="InterPro" id="IPR014729">
    <property type="entry name" value="Rossmann-like_a/b/a_fold"/>
</dbReference>
<evidence type="ECO:0000256" key="2">
    <source>
        <dbReference type="ARBA" id="ARBA00001966"/>
    </source>
</evidence>
<dbReference type="InterPro" id="IPR011063">
    <property type="entry name" value="TilS/TtcA_N"/>
</dbReference>